<dbReference type="RefSeq" id="WP_263734061.1">
    <property type="nucleotide sequence ID" value="NZ_JAOWKY010000001.1"/>
</dbReference>
<proteinExistence type="predicted"/>
<dbReference type="EMBL" id="JAOWKY010000001">
    <property type="protein sequence ID" value="MCV2868450.1"/>
    <property type="molecule type" value="Genomic_DNA"/>
</dbReference>
<reference evidence="1 2" key="1">
    <citation type="submission" date="2022-10" db="EMBL/GenBank/DDBJ databases">
        <title>Defluviimonas sp. nov., isolated from ocean surface water.</title>
        <authorList>
            <person name="He W."/>
            <person name="Wang L."/>
            <person name="Zhang D.-F."/>
        </authorList>
    </citation>
    <scope>NUCLEOTIDE SEQUENCE [LARGE SCALE GENOMIC DNA]</scope>
    <source>
        <strain evidence="1 2">WL0002</strain>
    </source>
</reference>
<accession>A0ABT2ZBL8</accession>
<sequence>MKALNDLHCALMSRKEARTLYRATRHLEPWLARDIGLHLDHTARLAHRF</sequence>
<keyword evidence="2" id="KW-1185">Reference proteome</keyword>
<organism evidence="1 2">
    <name type="scientific">Albidovulum marisflavi</name>
    <dbReference type="NCBI Taxonomy" id="2984159"/>
    <lineage>
        <taxon>Bacteria</taxon>
        <taxon>Pseudomonadati</taxon>
        <taxon>Pseudomonadota</taxon>
        <taxon>Alphaproteobacteria</taxon>
        <taxon>Rhodobacterales</taxon>
        <taxon>Paracoccaceae</taxon>
        <taxon>Albidovulum</taxon>
    </lineage>
</organism>
<evidence type="ECO:0000313" key="2">
    <source>
        <dbReference type="Proteomes" id="UP001652542"/>
    </source>
</evidence>
<evidence type="ECO:0000313" key="1">
    <source>
        <dbReference type="EMBL" id="MCV2868450.1"/>
    </source>
</evidence>
<gene>
    <name evidence="1" type="ORF">OEW28_07390</name>
</gene>
<protein>
    <submittedName>
        <fullName evidence="1">Uncharacterized protein</fullName>
    </submittedName>
</protein>
<dbReference type="Proteomes" id="UP001652542">
    <property type="component" value="Unassembled WGS sequence"/>
</dbReference>
<name>A0ABT2ZBL8_9RHOB</name>
<comment type="caution">
    <text evidence="1">The sequence shown here is derived from an EMBL/GenBank/DDBJ whole genome shotgun (WGS) entry which is preliminary data.</text>
</comment>